<dbReference type="EMBL" id="PQFF01000158">
    <property type="protein sequence ID" value="RHZ78003.1"/>
    <property type="molecule type" value="Genomic_DNA"/>
</dbReference>
<keyword evidence="3" id="KW-1185">Reference proteome</keyword>
<reference evidence="2 3" key="1">
    <citation type="submission" date="2018-08" db="EMBL/GenBank/DDBJ databases">
        <title>Genome and evolution of the arbuscular mycorrhizal fungus Diversispora epigaea (formerly Glomus versiforme) and its bacterial endosymbionts.</title>
        <authorList>
            <person name="Sun X."/>
            <person name="Fei Z."/>
            <person name="Harrison M."/>
        </authorList>
    </citation>
    <scope>NUCLEOTIDE SEQUENCE [LARGE SCALE GENOMIC DNA]</scope>
    <source>
        <strain evidence="2 3">IT104</strain>
    </source>
</reference>
<dbReference type="InterPro" id="IPR001969">
    <property type="entry name" value="Aspartic_peptidase_AS"/>
</dbReference>
<dbReference type="OrthoDB" id="2385471at2759"/>
<dbReference type="GO" id="GO:0006508">
    <property type="term" value="P:proteolysis"/>
    <property type="evidence" value="ECO:0007669"/>
    <property type="project" value="InterPro"/>
</dbReference>
<protein>
    <recommendedName>
        <fullName evidence="4">Peptidase A2 domain-containing protein</fullName>
    </recommendedName>
</protein>
<name>A0A397IYP7_9GLOM</name>
<gene>
    <name evidence="2" type="ORF">Glove_168g312</name>
</gene>
<accession>A0A397IYP7</accession>
<dbReference type="SUPFAM" id="SSF50630">
    <property type="entry name" value="Acid proteases"/>
    <property type="match status" value="1"/>
</dbReference>
<evidence type="ECO:0008006" key="4">
    <source>
        <dbReference type="Google" id="ProtNLM"/>
    </source>
</evidence>
<evidence type="ECO:0000313" key="2">
    <source>
        <dbReference type="EMBL" id="RHZ78003.1"/>
    </source>
</evidence>
<keyword evidence="1" id="KW-0378">Hydrolase</keyword>
<dbReference type="GO" id="GO:0004190">
    <property type="term" value="F:aspartic-type endopeptidase activity"/>
    <property type="evidence" value="ECO:0007669"/>
    <property type="project" value="UniProtKB-KW"/>
</dbReference>
<comment type="caution">
    <text evidence="2">The sequence shown here is derived from an EMBL/GenBank/DDBJ whole genome shotgun (WGS) entry which is preliminary data.</text>
</comment>
<keyword evidence="1" id="KW-0645">Protease</keyword>
<evidence type="ECO:0000256" key="1">
    <source>
        <dbReference type="ARBA" id="ARBA00022750"/>
    </source>
</evidence>
<dbReference type="STRING" id="1348612.A0A397IYP7"/>
<sequence>MKSFSCKINKVPVTVILDSGANCNVIGDEVVNGVGLKIDDTSDTEIYNPSKFDILGVIREIEISILSQGPKWKQVKITDIFVSNQSQLKFVLVLGQPWFQENAMKVDFPNKTLTLLDGTNISLVIGPGIPPPTQLNQ</sequence>
<organism evidence="2 3">
    <name type="scientific">Diversispora epigaea</name>
    <dbReference type="NCBI Taxonomy" id="1348612"/>
    <lineage>
        <taxon>Eukaryota</taxon>
        <taxon>Fungi</taxon>
        <taxon>Fungi incertae sedis</taxon>
        <taxon>Mucoromycota</taxon>
        <taxon>Glomeromycotina</taxon>
        <taxon>Glomeromycetes</taxon>
        <taxon>Diversisporales</taxon>
        <taxon>Diversisporaceae</taxon>
        <taxon>Diversispora</taxon>
    </lineage>
</organism>
<evidence type="ECO:0000313" key="3">
    <source>
        <dbReference type="Proteomes" id="UP000266861"/>
    </source>
</evidence>
<dbReference type="AlphaFoldDB" id="A0A397IYP7"/>
<dbReference type="Gene3D" id="2.40.70.10">
    <property type="entry name" value="Acid Proteases"/>
    <property type="match status" value="1"/>
</dbReference>
<dbReference type="InterPro" id="IPR021109">
    <property type="entry name" value="Peptidase_aspartic_dom_sf"/>
</dbReference>
<dbReference type="Proteomes" id="UP000266861">
    <property type="component" value="Unassembled WGS sequence"/>
</dbReference>
<proteinExistence type="predicted"/>
<keyword evidence="1" id="KW-0064">Aspartyl protease</keyword>
<dbReference type="PROSITE" id="PS00141">
    <property type="entry name" value="ASP_PROTEASE"/>
    <property type="match status" value="1"/>
</dbReference>